<dbReference type="InterPro" id="IPR001374">
    <property type="entry name" value="R3H_dom"/>
</dbReference>
<dbReference type="Gene3D" id="3.30.1370.50">
    <property type="entry name" value="R3H-like domain"/>
    <property type="match status" value="1"/>
</dbReference>
<dbReference type="Proteomes" id="UP000521872">
    <property type="component" value="Unassembled WGS sequence"/>
</dbReference>
<feature type="compositionally biased region" description="Low complexity" evidence="2">
    <location>
        <begin position="602"/>
        <end position="615"/>
    </location>
</feature>
<evidence type="ECO:0000256" key="1">
    <source>
        <dbReference type="ARBA" id="ARBA00022553"/>
    </source>
</evidence>
<feature type="compositionally biased region" description="Polar residues" evidence="2">
    <location>
        <begin position="635"/>
        <end position="664"/>
    </location>
</feature>
<feature type="compositionally biased region" description="Pro residues" evidence="2">
    <location>
        <begin position="554"/>
        <end position="563"/>
    </location>
</feature>
<dbReference type="Pfam" id="PF01424">
    <property type="entry name" value="R3H"/>
    <property type="match status" value="1"/>
</dbReference>
<feature type="compositionally biased region" description="Low complexity" evidence="2">
    <location>
        <begin position="375"/>
        <end position="400"/>
    </location>
</feature>
<dbReference type="PANTHER" id="PTHR15672:SF8">
    <property type="entry name" value="PROTEIN ENCORE"/>
    <property type="match status" value="1"/>
</dbReference>
<sequence>MALGNLLPCIIYPKSYSFSSPLLLFPDPSLPASQSDTSLSRPDHPQSPPTSTPVLGNSPSSHPPITQSSTSPTVRTPQAQSFCMESVAATQDDNLNQPPAPALQERSDSTSEEQQPSPSPEATHAGADPQLIEGLKSKDRLFILKVAEMLEALIKERRIRVELQPATSYQRLLVHRCSAYYKLTPESDPLTKALFVNLTAEGVIPDRRISELVPAEEATQPSFQIMRRTVQDRRLKPQSQGGSVAGEDADLSDVEPSEAGSLGGRSSNSASAKKHRLTIEERAAAYNAARSRIFMDFEEKKEKDLSASSSSLSLAGSGSTSAGGRSNISDTDDAVSSPATESEWSVPSASHSRDRKENRRGGHPNGSASSNRSLRSGGSFHGNNSGGSSRNSRAPSPSFSYASLHDASPAGQIYDAQHPGMYYPGHYAYPYSPPAQGPGPYMNPYPYYPAPYALYTPPANPQDPSATAAPESFPAQQMNYAPHYGWVPPTSAPVQSPPHNMQMPLSPPHAPPPPPQGQQPLMSPPMHGTPPAYPPYAAPHAYAYPVNPYYPAHQMPPPPPPQAPSLQNHPTPPPPQPNMQHAQSHPHPHQQPGNYEVPRNLNANGAGNANNQGNQPFYNHGNGPRAGLGNGIIAPNNQIGRSQNRNNTLGHVNGLQGTKNNQMPPTGRSAWSYGPGVGNGGLGAQPINDAMGPRFQSPRHVSGNSSTSSVNNSRSSTCDDATSTSSSTTSSSSRRTYTSTTSSQQHPLPPRPDWAVGLRAQPTLAPGRHLDHSRNISPNSPSRGSSNGNNSPLPMNNGNSSRNGAQHAPSVSLQSNDFPPLTSVAGGPVQEKRTPIVAGAWGQSRPALSPSMNANANGSSPGSAQQSPTAKQDEGSSVKSGEVTNPKLIRRPGPSQGHQRGPSKDAAGGLNKPDGVNAALGGPMSALNIKAETLPAGNGVDPTALSAALNDAAATASSVQGAKPVTVTTPAASV</sequence>
<dbReference type="CDD" id="cd02642">
    <property type="entry name" value="R3H_encore_like"/>
    <property type="match status" value="1"/>
</dbReference>
<feature type="region of interest" description="Disordered" evidence="2">
    <location>
        <begin position="305"/>
        <end position="403"/>
    </location>
</feature>
<evidence type="ECO:0000313" key="6">
    <source>
        <dbReference type="Proteomes" id="UP000521872"/>
    </source>
</evidence>
<feature type="compositionally biased region" description="Low complexity" evidence="2">
    <location>
        <begin position="306"/>
        <end position="326"/>
    </location>
</feature>
<dbReference type="AlphaFoldDB" id="A0A8H4QHJ8"/>
<feature type="compositionally biased region" description="Low complexity" evidence="2">
    <location>
        <begin position="702"/>
        <end position="743"/>
    </location>
</feature>
<organism evidence="5 6">
    <name type="scientific">Agrocybe pediades</name>
    <dbReference type="NCBI Taxonomy" id="84607"/>
    <lineage>
        <taxon>Eukaryota</taxon>
        <taxon>Fungi</taxon>
        <taxon>Dikarya</taxon>
        <taxon>Basidiomycota</taxon>
        <taxon>Agaricomycotina</taxon>
        <taxon>Agaricomycetes</taxon>
        <taxon>Agaricomycetidae</taxon>
        <taxon>Agaricales</taxon>
        <taxon>Agaricineae</taxon>
        <taxon>Strophariaceae</taxon>
        <taxon>Agrocybe</taxon>
    </lineage>
</organism>
<feature type="compositionally biased region" description="Polar residues" evidence="2">
    <location>
        <begin position="850"/>
        <end position="870"/>
    </location>
</feature>
<evidence type="ECO:0000259" key="4">
    <source>
        <dbReference type="PROSITE" id="PS51673"/>
    </source>
</evidence>
<dbReference type="SUPFAM" id="SSF82708">
    <property type="entry name" value="R3H domain"/>
    <property type="match status" value="1"/>
</dbReference>
<feature type="region of interest" description="Disordered" evidence="2">
    <location>
        <begin position="842"/>
        <end position="922"/>
    </location>
</feature>
<proteinExistence type="predicted"/>
<name>A0A8H4QHJ8_9AGAR</name>
<reference evidence="5 6" key="1">
    <citation type="submission" date="2019-12" db="EMBL/GenBank/DDBJ databases">
        <authorList>
            <person name="Floudas D."/>
            <person name="Bentzer J."/>
            <person name="Ahren D."/>
            <person name="Johansson T."/>
            <person name="Persson P."/>
            <person name="Tunlid A."/>
        </authorList>
    </citation>
    <scope>NUCLEOTIDE SEQUENCE [LARGE SCALE GENOMIC DNA]</scope>
    <source>
        <strain evidence="5 6">CBS 102.39</strain>
    </source>
</reference>
<feature type="region of interest" description="Disordered" evidence="2">
    <location>
        <begin position="92"/>
        <end position="129"/>
    </location>
</feature>
<feature type="compositionally biased region" description="Polar residues" evidence="2">
    <location>
        <begin position="337"/>
        <end position="350"/>
    </location>
</feature>
<feature type="compositionally biased region" description="Basic and acidic residues" evidence="2">
    <location>
        <begin position="351"/>
        <end position="360"/>
    </location>
</feature>
<feature type="compositionally biased region" description="Acidic residues" evidence="2">
    <location>
        <begin position="247"/>
        <end position="256"/>
    </location>
</feature>
<dbReference type="PROSITE" id="PS51061">
    <property type="entry name" value="R3H"/>
    <property type="match status" value="1"/>
</dbReference>
<evidence type="ECO:0000313" key="5">
    <source>
        <dbReference type="EMBL" id="KAF4610891.1"/>
    </source>
</evidence>
<dbReference type="Pfam" id="PF12752">
    <property type="entry name" value="SUZ"/>
    <property type="match status" value="1"/>
</dbReference>
<comment type="caution">
    <text evidence="5">The sequence shown here is derived from an EMBL/GenBank/DDBJ whole genome shotgun (WGS) entry which is preliminary data.</text>
</comment>
<feature type="region of interest" description="Disordered" evidence="2">
    <location>
        <begin position="26"/>
        <end position="79"/>
    </location>
</feature>
<dbReference type="InterPro" id="IPR024771">
    <property type="entry name" value="SUZ"/>
</dbReference>
<dbReference type="PANTHER" id="PTHR15672">
    <property type="entry name" value="CAMP-REGULATED PHOSPHOPROTEIN 21 RELATED R3H DOMAIN CONTAINING PROTEIN"/>
    <property type="match status" value="1"/>
</dbReference>
<feature type="region of interest" description="Disordered" evidence="2">
    <location>
        <begin position="230"/>
        <end position="275"/>
    </location>
</feature>
<feature type="compositionally biased region" description="Polar residues" evidence="2">
    <location>
        <begin position="52"/>
        <end position="79"/>
    </location>
</feature>
<protein>
    <recommendedName>
        <fullName evidence="7">SUZ domain-containing protein</fullName>
    </recommendedName>
</protein>
<feature type="domain" description="SUZ" evidence="4">
    <location>
        <begin position="203"/>
        <end position="298"/>
    </location>
</feature>
<feature type="region of interest" description="Disordered" evidence="2">
    <location>
        <begin position="484"/>
        <end position="529"/>
    </location>
</feature>
<keyword evidence="1" id="KW-0597">Phosphoprotein</keyword>
<feature type="domain" description="R3H" evidence="3">
    <location>
        <begin position="140"/>
        <end position="202"/>
    </location>
</feature>
<dbReference type="GO" id="GO:0003676">
    <property type="term" value="F:nucleic acid binding"/>
    <property type="evidence" value="ECO:0007669"/>
    <property type="project" value="UniProtKB-UniRule"/>
</dbReference>
<feature type="compositionally biased region" description="Low complexity" evidence="2">
    <location>
        <begin position="775"/>
        <end position="801"/>
    </location>
</feature>
<accession>A0A8H4QHJ8</accession>
<feature type="compositionally biased region" description="Pro residues" evidence="2">
    <location>
        <begin position="505"/>
        <end position="517"/>
    </location>
</feature>
<dbReference type="EMBL" id="JAACJL010000058">
    <property type="protein sequence ID" value="KAF4610891.1"/>
    <property type="molecule type" value="Genomic_DNA"/>
</dbReference>
<evidence type="ECO:0000256" key="2">
    <source>
        <dbReference type="SAM" id="MobiDB-lite"/>
    </source>
</evidence>
<feature type="region of interest" description="Disordered" evidence="2">
    <location>
        <begin position="553"/>
        <end position="828"/>
    </location>
</feature>
<dbReference type="PROSITE" id="PS51673">
    <property type="entry name" value="SUZ"/>
    <property type="match status" value="1"/>
</dbReference>
<evidence type="ECO:0008006" key="7">
    <source>
        <dbReference type="Google" id="ProtNLM"/>
    </source>
</evidence>
<dbReference type="InterPro" id="IPR036867">
    <property type="entry name" value="R3H_dom_sf"/>
</dbReference>
<dbReference type="InterPro" id="IPR051937">
    <property type="entry name" value="R3H_domain_containing"/>
</dbReference>
<evidence type="ECO:0000259" key="3">
    <source>
        <dbReference type="PROSITE" id="PS51061"/>
    </source>
</evidence>
<keyword evidence="6" id="KW-1185">Reference proteome</keyword>
<gene>
    <name evidence="5" type="ORF">D9613_007026</name>
</gene>